<protein>
    <recommendedName>
        <fullName evidence="1">HAT C-terminal dimerisation domain-containing protein</fullName>
    </recommendedName>
</protein>
<dbReference type="Proteomes" id="UP000245956">
    <property type="component" value="Unassembled WGS sequence"/>
</dbReference>
<evidence type="ECO:0000313" key="2">
    <source>
        <dbReference type="EMBL" id="PWI64080.1"/>
    </source>
</evidence>
<comment type="caution">
    <text evidence="2">The sequence shown here is derived from an EMBL/GenBank/DDBJ whole genome shotgun (WGS) entry which is preliminary data.</text>
</comment>
<dbReference type="SUPFAM" id="SSF53098">
    <property type="entry name" value="Ribonuclease H-like"/>
    <property type="match status" value="1"/>
</dbReference>
<proteinExistence type="predicted"/>
<feature type="domain" description="HAT C-terminal dimerisation" evidence="1">
    <location>
        <begin position="171"/>
        <end position="228"/>
    </location>
</feature>
<reference evidence="2 3" key="1">
    <citation type="journal article" date="2016" name="Front. Microbiol.">
        <title>Genome and transcriptome sequences reveal the specific parasitism of the nematophagous Purpureocillium lilacinum 36-1.</title>
        <authorList>
            <person name="Xie J."/>
            <person name="Li S."/>
            <person name="Mo C."/>
            <person name="Xiao X."/>
            <person name="Peng D."/>
            <person name="Wang G."/>
            <person name="Xiao Y."/>
        </authorList>
    </citation>
    <scope>NUCLEOTIDE SEQUENCE [LARGE SCALE GENOMIC DNA]</scope>
    <source>
        <strain evidence="2 3">36-1</strain>
    </source>
</reference>
<sequence>MLEGDSQRRTCKGGHMEAYGNMWDVASTYEFLMDRLEEWKATAENHPDPEHFKVNINLGWDKLNEYYTKLDETPAYYASAILNPVSRWGYFENTWTDQSQLPWLQEAKRMVRKLWEEEYKTLPVLSMRDEEPPLKRLKVRERSLKASGLQDFDPVGQSFLLPRFTGCGQRRKRSSYPRLSRMALDILSIPPMSAECERLFSVTGQMVSPLRIRLEASTRGITQTLRSWVRNGLIEAADTFIDVPGEVGNSIIREGEEDSD</sequence>
<evidence type="ECO:0000313" key="3">
    <source>
        <dbReference type="Proteomes" id="UP000245956"/>
    </source>
</evidence>
<dbReference type="InterPro" id="IPR008906">
    <property type="entry name" value="HATC_C_dom"/>
</dbReference>
<dbReference type="GO" id="GO:0046983">
    <property type="term" value="F:protein dimerization activity"/>
    <property type="evidence" value="ECO:0007669"/>
    <property type="project" value="InterPro"/>
</dbReference>
<organism evidence="2 3">
    <name type="scientific">Purpureocillium lilacinum</name>
    <name type="common">Paecilomyces lilacinus</name>
    <dbReference type="NCBI Taxonomy" id="33203"/>
    <lineage>
        <taxon>Eukaryota</taxon>
        <taxon>Fungi</taxon>
        <taxon>Dikarya</taxon>
        <taxon>Ascomycota</taxon>
        <taxon>Pezizomycotina</taxon>
        <taxon>Sordariomycetes</taxon>
        <taxon>Hypocreomycetidae</taxon>
        <taxon>Hypocreales</taxon>
        <taxon>Ophiocordycipitaceae</taxon>
        <taxon>Purpureocillium</taxon>
    </lineage>
</organism>
<dbReference type="Pfam" id="PF05699">
    <property type="entry name" value="Dimer_Tnp_hAT"/>
    <property type="match status" value="1"/>
</dbReference>
<accession>A0A2U3DPA4</accession>
<evidence type="ECO:0000259" key="1">
    <source>
        <dbReference type="Pfam" id="PF05699"/>
    </source>
</evidence>
<dbReference type="AlphaFoldDB" id="A0A2U3DPA4"/>
<gene>
    <name evidence="2" type="ORF">PCL_00001</name>
</gene>
<dbReference type="EMBL" id="LCWV01000100">
    <property type="protein sequence ID" value="PWI64080.1"/>
    <property type="molecule type" value="Genomic_DNA"/>
</dbReference>
<dbReference type="InterPro" id="IPR012337">
    <property type="entry name" value="RNaseH-like_sf"/>
</dbReference>
<name>A0A2U3DPA4_PURLI</name>